<dbReference type="Proteomes" id="UP001164929">
    <property type="component" value="Chromosome 18"/>
</dbReference>
<keyword evidence="3" id="KW-1185">Reference proteome</keyword>
<comment type="caution">
    <text evidence="2">The sequence shown here is derived from an EMBL/GenBank/DDBJ whole genome shotgun (WGS) entry which is preliminary data.</text>
</comment>
<protein>
    <submittedName>
        <fullName evidence="2">Uncharacterized protein</fullName>
    </submittedName>
</protein>
<accession>A0AAD6LC95</accession>
<evidence type="ECO:0000313" key="2">
    <source>
        <dbReference type="EMBL" id="KAJ6957689.1"/>
    </source>
</evidence>
<dbReference type="AlphaFoldDB" id="A0AAD6LC95"/>
<evidence type="ECO:0000313" key="3">
    <source>
        <dbReference type="Proteomes" id="UP001164929"/>
    </source>
</evidence>
<gene>
    <name evidence="2" type="ORF">NC653_039605</name>
</gene>
<feature type="region of interest" description="Disordered" evidence="1">
    <location>
        <begin position="1"/>
        <end position="26"/>
    </location>
</feature>
<organism evidence="2 3">
    <name type="scientific">Populus alba x Populus x berolinensis</name>
    <dbReference type="NCBI Taxonomy" id="444605"/>
    <lineage>
        <taxon>Eukaryota</taxon>
        <taxon>Viridiplantae</taxon>
        <taxon>Streptophyta</taxon>
        <taxon>Embryophyta</taxon>
        <taxon>Tracheophyta</taxon>
        <taxon>Spermatophyta</taxon>
        <taxon>Magnoliopsida</taxon>
        <taxon>eudicotyledons</taxon>
        <taxon>Gunneridae</taxon>
        <taxon>Pentapetalae</taxon>
        <taxon>rosids</taxon>
        <taxon>fabids</taxon>
        <taxon>Malpighiales</taxon>
        <taxon>Salicaceae</taxon>
        <taxon>Saliceae</taxon>
        <taxon>Populus</taxon>
    </lineage>
</organism>
<evidence type="ECO:0000256" key="1">
    <source>
        <dbReference type="SAM" id="MobiDB-lite"/>
    </source>
</evidence>
<dbReference type="EMBL" id="JAQIZT010000018">
    <property type="protein sequence ID" value="KAJ6957689.1"/>
    <property type="molecule type" value="Genomic_DNA"/>
</dbReference>
<name>A0AAD6LC95_9ROSI</name>
<proteinExistence type="predicted"/>
<reference evidence="2 3" key="1">
    <citation type="journal article" date="2023" name="Mol. Ecol. Resour.">
        <title>Chromosome-level genome assembly of a triploid poplar Populus alba 'Berolinensis'.</title>
        <authorList>
            <person name="Chen S."/>
            <person name="Yu Y."/>
            <person name="Wang X."/>
            <person name="Wang S."/>
            <person name="Zhang T."/>
            <person name="Zhou Y."/>
            <person name="He R."/>
            <person name="Meng N."/>
            <person name="Wang Y."/>
            <person name="Liu W."/>
            <person name="Liu Z."/>
            <person name="Liu J."/>
            <person name="Guo Q."/>
            <person name="Huang H."/>
            <person name="Sederoff R.R."/>
            <person name="Wang G."/>
            <person name="Qu G."/>
            <person name="Chen S."/>
        </authorList>
    </citation>
    <scope>NUCLEOTIDE SEQUENCE [LARGE SCALE GENOMIC DNA]</scope>
    <source>
        <strain evidence="2">SC-2020</strain>
    </source>
</reference>
<sequence>MTNHVCEPNTERGMVSTHIKGNPQFY</sequence>